<dbReference type="CDD" id="cd00156">
    <property type="entry name" value="REC"/>
    <property type="match status" value="1"/>
</dbReference>
<gene>
    <name evidence="4" type="ORF">GCM10007977_014110</name>
</gene>
<proteinExistence type="predicted"/>
<comment type="caution">
    <text evidence="4">The sequence shown here is derived from an EMBL/GenBank/DDBJ whole genome shotgun (WGS) entry which is preliminary data.</text>
</comment>
<sequence>MLEHLRILVVDDEPDLIEIVRRVLSRAGAEVITASGLAGAERLCAEHPKGIDLAITDLKLNDGSGPQVAEAVRATCPDALIMYMSGLPYFDAAVVDLGPDASVIAKPFRATELVDMVQVALIRAGRVAPER</sequence>
<evidence type="ECO:0000259" key="3">
    <source>
        <dbReference type="PROSITE" id="PS50110"/>
    </source>
</evidence>
<keyword evidence="1 2" id="KW-0597">Phosphoprotein</keyword>
<feature type="domain" description="Response regulatory" evidence="3">
    <location>
        <begin position="6"/>
        <end position="121"/>
    </location>
</feature>
<reference evidence="4" key="2">
    <citation type="submission" date="2020-09" db="EMBL/GenBank/DDBJ databases">
        <authorList>
            <person name="Sun Q."/>
            <person name="Ohkuma M."/>
        </authorList>
    </citation>
    <scope>NUCLEOTIDE SEQUENCE</scope>
    <source>
        <strain evidence="4">JCM 19831</strain>
    </source>
</reference>
<evidence type="ECO:0000256" key="2">
    <source>
        <dbReference type="PROSITE-ProRule" id="PRU00169"/>
    </source>
</evidence>
<dbReference type="PANTHER" id="PTHR44591:SF3">
    <property type="entry name" value="RESPONSE REGULATORY DOMAIN-CONTAINING PROTEIN"/>
    <property type="match status" value="1"/>
</dbReference>
<organism evidence="4 5">
    <name type="scientific">Dactylosporangium sucinum</name>
    <dbReference type="NCBI Taxonomy" id="1424081"/>
    <lineage>
        <taxon>Bacteria</taxon>
        <taxon>Bacillati</taxon>
        <taxon>Actinomycetota</taxon>
        <taxon>Actinomycetes</taxon>
        <taxon>Micromonosporales</taxon>
        <taxon>Micromonosporaceae</taxon>
        <taxon>Dactylosporangium</taxon>
    </lineage>
</organism>
<dbReference type="PANTHER" id="PTHR44591">
    <property type="entry name" value="STRESS RESPONSE REGULATOR PROTEIN 1"/>
    <property type="match status" value="1"/>
</dbReference>
<evidence type="ECO:0000313" key="4">
    <source>
        <dbReference type="EMBL" id="GGM14216.1"/>
    </source>
</evidence>
<feature type="modified residue" description="4-aspartylphosphate" evidence="2">
    <location>
        <position position="57"/>
    </location>
</feature>
<dbReference type="RefSeq" id="WP_190248882.1">
    <property type="nucleotide sequence ID" value="NZ_BMPI01000005.1"/>
</dbReference>
<dbReference type="AlphaFoldDB" id="A0A917T8Y2"/>
<protein>
    <recommendedName>
        <fullName evidence="3">Response regulatory domain-containing protein</fullName>
    </recommendedName>
</protein>
<evidence type="ECO:0000313" key="5">
    <source>
        <dbReference type="Proteomes" id="UP000642070"/>
    </source>
</evidence>
<dbReference type="Pfam" id="PF00072">
    <property type="entry name" value="Response_reg"/>
    <property type="match status" value="1"/>
</dbReference>
<dbReference type="PROSITE" id="PS50110">
    <property type="entry name" value="RESPONSE_REGULATORY"/>
    <property type="match status" value="1"/>
</dbReference>
<dbReference type="InterPro" id="IPR011006">
    <property type="entry name" value="CheY-like_superfamily"/>
</dbReference>
<reference evidence="4" key="1">
    <citation type="journal article" date="2014" name="Int. J. Syst. Evol. Microbiol.">
        <title>Complete genome sequence of Corynebacterium casei LMG S-19264T (=DSM 44701T), isolated from a smear-ripened cheese.</title>
        <authorList>
            <consortium name="US DOE Joint Genome Institute (JGI-PGF)"/>
            <person name="Walter F."/>
            <person name="Albersmeier A."/>
            <person name="Kalinowski J."/>
            <person name="Ruckert C."/>
        </authorList>
    </citation>
    <scope>NUCLEOTIDE SEQUENCE</scope>
    <source>
        <strain evidence="4">JCM 19831</strain>
    </source>
</reference>
<dbReference type="EMBL" id="BMPI01000005">
    <property type="protein sequence ID" value="GGM14216.1"/>
    <property type="molecule type" value="Genomic_DNA"/>
</dbReference>
<dbReference type="Gene3D" id="3.40.50.2300">
    <property type="match status" value="1"/>
</dbReference>
<dbReference type="Proteomes" id="UP000642070">
    <property type="component" value="Unassembled WGS sequence"/>
</dbReference>
<name>A0A917T8Y2_9ACTN</name>
<dbReference type="InterPro" id="IPR001789">
    <property type="entry name" value="Sig_transdc_resp-reg_receiver"/>
</dbReference>
<evidence type="ECO:0000256" key="1">
    <source>
        <dbReference type="ARBA" id="ARBA00022553"/>
    </source>
</evidence>
<accession>A0A917T8Y2</accession>
<dbReference type="SMART" id="SM00448">
    <property type="entry name" value="REC"/>
    <property type="match status" value="1"/>
</dbReference>
<dbReference type="InterPro" id="IPR050595">
    <property type="entry name" value="Bact_response_regulator"/>
</dbReference>
<keyword evidence="5" id="KW-1185">Reference proteome</keyword>
<dbReference type="SUPFAM" id="SSF52172">
    <property type="entry name" value="CheY-like"/>
    <property type="match status" value="1"/>
</dbReference>
<dbReference type="GO" id="GO:0000160">
    <property type="term" value="P:phosphorelay signal transduction system"/>
    <property type="evidence" value="ECO:0007669"/>
    <property type="project" value="InterPro"/>
</dbReference>